<feature type="compositionally biased region" description="Low complexity" evidence="1">
    <location>
        <begin position="346"/>
        <end position="363"/>
    </location>
</feature>
<gene>
    <name evidence="3" type="ORF">CSUI_010562</name>
</gene>
<feature type="compositionally biased region" description="Pro residues" evidence="1">
    <location>
        <begin position="9"/>
        <end position="26"/>
    </location>
</feature>
<accession>A0A2C6KDD4</accession>
<feature type="compositionally biased region" description="Pro residues" evidence="1">
    <location>
        <begin position="34"/>
        <end position="48"/>
    </location>
</feature>
<evidence type="ECO:0000313" key="4">
    <source>
        <dbReference type="Proteomes" id="UP000221165"/>
    </source>
</evidence>
<feature type="transmembrane region" description="Helical" evidence="2">
    <location>
        <begin position="156"/>
        <end position="183"/>
    </location>
</feature>
<sequence>MQGTRVSPSRPPSSPSPSSSAPPPPSQTVAKTSSPPPSSPSFLPPPSNTPYTYYIQPSYAIPYIPPGGVYTHQPPRQHALDQGIEGGGASSVPLLAPSSSSSHPSLSSDERDYRYFERRRTTPSMRNEGEDSQASSQGCACCWTSLSPSLLAASALGAWLITGGLGGEIVLLIATFPAILLLYGLHVSVRSKSLSLIVLTEFFWLGAFLSVFIAMCLEVLANALFYSSLLSCLPPLPTSTSSRSASSSSLVTSSLPSDSTSSSSFLSLSSSSFVPLSSSSSGDISEFLFSSSSDSIVKPPLLAPLSLPFYFPLIGYSSTEEDENRQRDCLSSSFFSSCPLKKNNKISSSSSQILSSSSSSTTSAANKGEVQGGRKDRGKEQEEEREREQGNLAFSSSSSLAEGRVNAREMIPDFLKEREERTERDRREESWMDFLSKIASKEVSYLRHPLPTFLCSLGLVAFMICCVGLVEEFAKFVVLRRLKVVPSPSPPIWGGTVSDGAHDQNLSLLSHHVDAAGRAPPGGSDAEGGGGCGGFWSRYVKYPVGICLAGCAAGAGFAVAENLSYTLGRRGPFEEHLIVAIVRTFTAIPSHIANTGLAASTLAMS</sequence>
<keyword evidence="2 3" id="KW-0812">Transmembrane</keyword>
<feature type="non-terminal residue" evidence="3">
    <location>
        <position position="605"/>
    </location>
</feature>
<dbReference type="OrthoDB" id="333462at2759"/>
<dbReference type="Pfam" id="PF13367">
    <property type="entry name" value="PrsW-protease"/>
    <property type="match status" value="1"/>
</dbReference>
<evidence type="ECO:0000313" key="3">
    <source>
        <dbReference type="EMBL" id="PHJ15627.1"/>
    </source>
</evidence>
<evidence type="ECO:0000256" key="1">
    <source>
        <dbReference type="SAM" id="MobiDB-lite"/>
    </source>
</evidence>
<dbReference type="VEuPathDB" id="ToxoDB:CSUI_010562"/>
<organism evidence="3 4">
    <name type="scientific">Cystoisospora suis</name>
    <dbReference type="NCBI Taxonomy" id="483139"/>
    <lineage>
        <taxon>Eukaryota</taxon>
        <taxon>Sar</taxon>
        <taxon>Alveolata</taxon>
        <taxon>Apicomplexa</taxon>
        <taxon>Conoidasida</taxon>
        <taxon>Coccidia</taxon>
        <taxon>Eucoccidiorida</taxon>
        <taxon>Eimeriorina</taxon>
        <taxon>Sarcocystidae</taxon>
        <taxon>Cystoisospora</taxon>
    </lineage>
</organism>
<evidence type="ECO:0000256" key="2">
    <source>
        <dbReference type="SAM" id="Phobius"/>
    </source>
</evidence>
<keyword evidence="4" id="KW-1185">Reference proteome</keyword>
<dbReference type="InterPro" id="IPR026898">
    <property type="entry name" value="PrsW"/>
</dbReference>
<feature type="region of interest" description="Disordered" evidence="1">
    <location>
        <begin position="70"/>
        <end position="113"/>
    </location>
</feature>
<proteinExistence type="predicted"/>
<feature type="region of interest" description="Disordered" evidence="1">
    <location>
        <begin position="343"/>
        <end position="400"/>
    </location>
</feature>
<dbReference type="GO" id="GO:0008233">
    <property type="term" value="F:peptidase activity"/>
    <property type="evidence" value="ECO:0007669"/>
    <property type="project" value="InterPro"/>
</dbReference>
<feature type="compositionally biased region" description="Low complexity" evidence="1">
    <location>
        <begin position="90"/>
        <end position="107"/>
    </location>
</feature>
<dbReference type="RefSeq" id="XP_067917359.1">
    <property type="nucleotide sequence ID" value="XM_068070665.1"/>
</dbReference>
<keyword evidence="2" id="KW-1133">Transmembrane helix</keyword>
<keyword evidence="2" id="KW-0472">Membrane</keyword>
<feature type="region of interest" description="Disordered" evidence="1">
    <location>
        <begin position="1"/>
        <end position="49"/>
    </location>
</feature>
<dbReference type="GeneID" id="94433876"/>
<comment type="caution">
    <text evidence="3">The sequence shown here is derived from an EMBL/GenBank/DDBJ whole genome shotgun (WGS) entry which is preliminary data.</text>
</comment>
<feature type="transmembrane region" description="Helical" evidence="2">
    <location>
        <begin position="203"/>
        <end position="226"/>
    </location>
</feature>
<reference evidence="3 4" key="1">
    <citation type="journal article" date="2017" name="Int. J. Parasitol.">
        <title>The genome of the protozoan parasite Cystoisospora suis and a reverse vaccinology approach to identify vaccine candidates.</title>
        <authorList>
            <person name="Palmieri N."/>
            <person name="Shrestha A."/>
            <person name="Ruttkowski B."/>
            <person name="Beck T."/>
            <person name="Vogl C."/>
            <person name="Tomley F."/>
            <person name="Blake D.P."/>
            <person name="Joachim A."/>
        </authorList>
    </citation>
    <scope>NUCLEOTIDE SEQUENCE [LARGE SCALE GENOMIC DNA]</scope>
    <source>
        <strain evidence="3 4">Wien I</strain>
    </source>
</reference>
<dbReference type="EMBL" id="MIGC01007745">
    <property type="protein sequence ID" value="PHJ15627.1"/>
    <property type="molecule type" value="Genomic_DNA"/>
</dbReference>
<dbReference type="Proteomes" id="UP000221165">
    <property type="component" value="Unassembled WGS sequence"/>
</dbReference>
<protein>
    <submittedName>
        <fullName evidence="3">Transmembrane protein</fullName>
    </submittedName>
</protein>
<feature type="compositionally biased region" description="Basic and acidic residues" evidence="1">
    <location>
        <begin position="372"/>
        <end position="389"/>
    </location>
</feature>
<dbReference type="AlphaFoldDB" id="A0A2C6KDD4"/>
<name>A0A2C6KDD4_9APIC</name>